<proteinExistence type="predicted"/>
<feature type="region of interest" description="Disordered" evidence="1">
    <location>
        <begin position="251"/>
        <end position="352"/>
    </location>
</feature>
<feature type="compositionally biased region" description="Low complexity" evidence="1">
    <location>
        <begin position="123"/>
        <end position="138"/>
    </location>
</feature>
<dbReference type="OMA" id="SPVYHDV"/>
<reference evidence="2 3" key="1">
    <citation type="journal article" date="2007" name="Nature">
        <title>Evolution of genes and genomes on the Drosophila phylogeny.</title>
        <authorList>
            <consortium name="Drosophila 12 Genomes Consortium"/>
            <person name="Clark A.G."/>
            <person name="Eisen M.B."/>
            <person name="Smith D.R."/>
            <person name="Bergman C.M."/>
            <person name="Oliver B."/>
            <person name="Markow T.A."/>
            <person name="Kaufman T.C."/>
            <person name="Kellis M."/>
            <person name="Gelbart W."/>
            <person name="Iyer V.N."/>
            <person name="Pollard D.A."/>
            <person name="Sackton T.B."/>
            <person name="Larracuente A.M."/>
            <person name="Singh N.D."/>
            <person name="Abad J.P."/>
            <person name="Abt D.N."/>
            <person name="Adryan B."/>
            <person name="Aguade M."/>
            <person name="Akashi H."/>
            <person name="Anderson W.W."/>
            <person name="Aquadro C.F."/>
            <person name="Ardell D.H."/>
            <person name="Arguello R."/>
            <person name="Artieri C.G."/>
            <person name="Barbash D.A."/>
            <person name="Barker D."/>
            <person name="Barsanti P."/>
            <person name="Batterham P."/>
            <person name="Batzoglou S."/>
            <person name="Begun D."/>
            <person name="Bhutkar A."/>
            <person name="Blanco E."/>
            <person name="Bosak S.A."/>
            <person name="Bradley R.K."/>
            <person name="Brand A.D."/>
            <person name="Brent M.R."/>
            <person name="Brooks A.N."/>
            <person name="Brown R.H."/>
            <person name="Butlin R.K."/>
            <person name="Caggese C."/>
            <person name="Calvi B.R."/>
            <person name="Bernardo de Carvalho A."/>
            <person name="Caspi A."/>
            <person name="Castrezana S."/>
            <person name="Celniker S.E."/>
            <person name="Chang J.L."/>
            <person name="Chapple C."/>
            <person name="Chatterji S."/>
            <person name="Chinwalla A."/>
            <person name="Civetta A."/>
            <person name="Clifton S.W."/>
            <person name="Comeron J.M."/>
            <person name="Costello J.C."/>
            <person name="Coyne J.A."/>
            <person name="Daub J."/>
            <person name="David R.G."/>
            <person name="Delcher A.L."/>
            <person name="Delehaunty K."/>
            <person name="Do C.B."/>
            <person name="Ebling H."/>
            <person name="Edwards K."/>
            <person name="Eickbush T."/>
            <person name="Evans J.D."/>
            <person name="Filipski A."/>
            <person name="Findeiss S."/>
            <person name="Freyhult E."/>
            <person name="Fulton L."/>
            <person name="Fulton R."/>
            <person name="Garcia A.C."/>
            <person name="Gardiner A."/>
            <person name="Garfield D.A."/>
            <person name="Garvin B.E."/>
            <person name="Gibson G."/>
            <person name="Gilbert D."/>
            <person name="Gnerre S."/>
            <person name="Godfrey J."/>
            <person name="Good R."/>
            <person name="Gotea V."/>
            <person name="Gravely B."/>
            <person name="Greenberg A.J."/>
            <person name="Griffiths-Jones S."/>
            <person name="Gross S."/>
            <person name="Guigo R."/>
            <person name="Gustafson E.A."/>
            <person name="Haerty W."/>
            <person name="Hahn M.W."/>
            <person name="Halligan D.L."/>
            <person name="Halpern A.L."/>
            <person name="Halter G.M."/>
            <person name="Han M.V."/>
            <person name="Heger A."/>
            <person name="Hillier L."/>
            <person name="Hinrichs A.S."/>
            <person name="Holmes I."/>
            <person name="Hoskins R.A."/>
            <person name="Hubisz M.J."/>
            <person name="Hultmark D."/>
            <person name="Huntley M.A."/>
            <person name="Jaffe D.B."/>
            <person name="Jagadeeshan S."/>
            <person name="Jeck W.R."/>
            <person name="Johnson J."/>
            <person name="Jones C.D."/>
            <person name="Jordan W.C."/>
            <person name="Karpen G.H."/>
            <person name="Kataoka E."/>
            <person name="Keightley P.D."/>
            <person name="Kheradpour P."/>
            <person name="Kirkness E.F."/>
            <person name="Koerich L.B."/>
            <person name="Kristiansen K."/>
            <person name="Kudrna D."/>
            <person name="Kulathinal R.J."/>
            <person name="Kumar S."/>
            <person name="Kwok R."/>
            <person name="Lander E."/>
            <person name="Langley C.H."/>
            <person name="Lapoint R."/>
            <person name="Lazzaro B.P."/>
            <person name="Lee S.J."/>
            <person name="Levesque L."/>
            <person name="Li R."/>
            <person name="Lin C.F."/>
            <person name="Lin M.F."/>
            <person name="Lindblad-Toh K."/>
            <person name="Llopart A."/>
            <person name="Long M."/>
            <person name="Low L."/>
            <person name="Lozovsky E."/>
            <person name="Lu J."/>
            <person name="Luo M."/>
            <person name="Machado C.A."/>
            <person name="Makalowski W."/>
            <person name="Marzo M."/>
            <person name="Matsuda M."/>
            <person name="Matzkin L."/>
            <person name="McAllister B."/>
            <person name="McBride C.S."/>
            <person name="McKernan B."/>
            <person name="McKernan K."/>
            <person name="Mendez-Lago M."/>
            <person name="Minx P."/>
            <person name="Mollenhauer M.U."/>
            <person name="Montooth K."/>
            <person name="Mount S.M."/>
            <person name="Mu X."/>
            <person name="Myers E."/>
            <person name="Negre B."/>
            <person name="Newfeld S."/>
            <person name="Nielsen R."/>
            <person name="Noor M.A."/>
            <person name="O'Grady P."/>
            <person name="Pachter L."/>
            <person name="Papaceit M."/>
            <person name="Parisi M.J."/>
            <person name="Parisi M."/>
            <person name="Parts L."/>
            <person name="Pedersen J.S."/>
            <person name="Pesole G."/>
            <person name="Phillippy A.M."/>
            <person name="Ponting C.P."/>
            <person name="Pop M."/>
            <person name="Porcelli D."/>
            <person name="Powell J.R."/>
            <person name="Prohaska S."/>
            <person name="Pruitt K."/>
            <person name="Puig M."/>
            <person name="Quesneville H."/>
            <person name="Ram K.R."/>
            <person name="Rand D."/>
            <person name="Rasmussen M.D."/>
            <person name="Reed L.K."/>
            <person name="Reenan R."/>
            <person name="Reily A."/>
            <person name="Remington K.A."/>
            <person name="Rieger T.T."/>
            <person name="Ritchie M.G."/>
            <person name="Robin C."/>
            <person name="Rogers Y.H."/>
            <person name="Rohde C."/>
            <person name="Rozas J."/>
            <person name="Rubenfield M.J."/>
            <person name="Ruiz A."/>
            <person name="Russo S."/>
            <person name="Salzberg S.L."/>
            <person name="Sanchez-Gracia A."/>
            <person name="Saranga D.J."/>
            <person name="Sato H."/>
            <person name="Schaeffer S.W."/>
            <person name="Schatz M.C."/>
            <person name="Schlenke T."/>
            <person name="Schwartz R."/>
            <person name="Segarra C."/>
            <person name="Singh R.S."/>
            <person name="Sirot L."/>
            <person name="Sirota M."/>
            <person name="Sisneros N.B."/>
            <person name="Smith C.D."/>
            <person name="Smith T.F."/>
            <person name="Spieth J."/>
            <person name="Stage D.E."/>
            <person name="Stark A."/>
            <person name="Stephan W."/>
            <person name="Strausberg R.L."/>
            <person name="Strempel S."/>
            <person name="Sturgill D."/>
            <person name="Sutton G."/>
            <person name="Sutton G.G."/>
            <person name="Tao W."/>
            <person name="Teichmann S."/>
            <person name="Tobari Y.N."/>
            <person name="Tomimura Y."/>
            <person name="Tsolas J.M."/>
            <person name="Valente V.L."/>
            <person name="Venter E."/>
            <person name="Venter J.C."/>
            <person name="Vicario S."/>
            <person name="Vieira F.G."/>
            <person name="Vilella A.J."/>
            <person name="Villasante A."/>
            <person name="Walenz B."/>
            <person name="Wang J."/>
            <person name="Wasserman M."/>
            <person name="Watts T."/>
            <person name="Wilson D."/>
            <person name="Wilson R.K."/>
            <person name="Wing R.A."/>
            <person name="Wolfner M.F."/>
            <person name="Wong A."/>
            <person name="Wong G.K."/>
            <person name="Wu C.I."/>
            <person name="Wu G."/>
            <person name="Yamamoto D."/>
            <person name="Yang H.P."/>
            <person name="Yang S.P."/>
            <person name="Yorke J.A."/>
            <person name="Yoshida K."/>
            <person name="Zdobnov E."/>
            <person name="Zhang P."/>
            <person name="Zhang Y."/>
            <person name="Zimin A.V."/>
            <person name="Baldwin J."/>
            <person name="Abdouelleil A."/>
            <person name="Abdulkadir J."/>
            <person name="Abebe A."/>
            <person name="Abera B."/>
            <person name="Abreu J."/>
            <person name="Acer S.C."/>
            <person name="Aftuck L."/>
            <person name="Alexander A."/>
            <person name="An P."/>
            <person name="Anderson E."/>
            <person name="Anderson S."/>
            <person name="Arachi H."/>
            <person name="Azer M."/>
            <person name="Bachantsang P."/>
            <person name="Barry A."/>
            <person name="Bayul T."/>
            <person name="Berlin A."/>
            <person name="Bessette D."/>
            <person name="Bloom T."/>
            <person name="Blye J."/>
            <person name="Boguslavskiy L."/>
            <person name="Bonnet C."/>
            <person name="Boukhgalter B."/>
            <person name="Bourzgui I."/>
            <person name="Brown A."/>
            <person name="Cahill P."/>
            <person name="Channer S."/>
            <person name="Cheshatsang Y."/>
            <person name="Chuda L."/>
            <person name="Citroen M."/>
            <person name="Collymore A."/>
            <person name="Cooke P."/>
            <person name="Costello M."/>
            <person name="D'Aco K."/>
            <person name="Daza R."/>
            <person name="De Haan G."/>
            <person name="DeGray S."/>
            <person name="DeMaso C."/>
            <person name="Dhargay N."/>
            <person name="Dooley K."/>
            <person name="Dooley E."/>
            <person name="Doricent M."/>
            <person name="Dorje P."/>
            <person name="Dorjee K."/>
            <person name="Dupes A."/>
            <person name="Elong R."/>
            <person name="Falk J."/>
            <person name="Farina A."/>
            <person name="Faro S."/>
            <person name="Ferguson D."/>
            <person name="Fisher S."/>
            <person name="Foley C.D."/>
            <person name="Franke A."/>
            <person name="Friedrich D."/>
            <person name="Gadbois L."/>
            <person name="Gearin G."/>
            <person name="Gearin C.R."/>
            <person name="Giannoukos G."/>
            <person name="Goode T."/>
            <person name="Graham J."/>
            <person name="Grandbois E."/>
            <person name="Grewal S."/>
            <person name="Gyaltsen K."/>
            <person name="Hafez N."/>
            <person name="Hagos B."/>
            <person name="Hall J."/>
            <person name="Henson C."/>
            <person name="Hollinger A."/>
            <person name="Honan T."/>
            <person name="Huard M.D."/>
            <person name="Hughes L."/>
            <person name="Hurhula B."/>
            <person name="Husby M.E."/>
            <person name="Kamat A."/>
            <person name="Kanga B."/>
            <person name="Kashin S."/>
            <person name="Khazanovich D."/>
            <person name="Kisner P."/>
            <person name="Lance K."/>
            <person name="Lara M."/>
            <person name="Lee W."/>
            <person name="Lennon N."/>
            <person name="Letendre F."/>
            <person name="LeVine R."/>
            <person name="Lipovsky A."/>
            <person name="Liu X."/>
            <person name="Liu J."/>
            <person name="Liu S."/>
            <person name="Lokyitsang T."/>
            <person name="Lokyitsang Y."/>
            <person name="Lubonja R."/>
            <person name="Lui A."/>
            <person name="MacDonald P."/>
            <person name="Magnisalis V."/>
            <person name="Maru K."/>
            <person name="Matthews C."/>
            <person name="McCusker W."/>
            <person name="McDonough S."/>
            <person name="Mehta T."/>
            <person name="Meldrim J."/>
            <person name="Meneus L."/>
            <person name="Mihai O."/>
            <person name="Mihalev A."/>
            <person name="Mihova T."/>
            <person name="Mittelman R."/>
            <person name="Mlenga V."/>
            <person name="Montmayeur A."/>
            <person name="Mulrain L."/>
            <person name="Navidi A."/>
            <person name="Naylor J."/>
            <person name="Negash T."/>
            <person name="Nguyen T."/>
            <person name="Nguyen N."/>
            <person name="Nicol R."/>
            <person name="Norbu C."/>
            <person name="Norbu N."/>
            <person name="Novod N."/>
            <person name="O'Neill B."/>
            <person name="Osman S."/>
            <person name="Markiewicz E."/>
            <person name="Oyono O.L."/>
            <person name="Patti C."/>
            <person name="Phunkhang P."/>
            <person name="Pierre F."/>
            <person name="Priest M."/>
            <person name="Raghuraman S."/>
            <person name="Rege F."/>
            <person name="Reyes R."/>
            <person name="Rise C."/>
            <person name="Rogov P."/>
            <person name="Ross K."/>
            <person name="Ryan E."/>
            <person name="Settipalli S."/>
            <person name="Shea T."/>
            <person name="Sherpa N."/>
            <person name="Shi L."/>
            <person name="Shih D."/>
            <person name="Sparrow T."/>
            <person name="Spaulding J."/>
            <person name="Stalker J."/>
            <person name="Stange-Thomann N."/>
            <person name="Stavropoulos S."/>
            <person name="Stone C."/>
            <person name="Strader C."/>
            <person name="Tesfaye S."/>
            <person name="Thomson T."/>
            <person name="Thoulutsang Y."/>
            <person name="Thoulutsang D."/>
            <person name="Topham K."/>
            <person name="Topping I."/>
            <person name="Tsamla T."/>
            <person name="Vassiliev H."/>
            <person name="Vo A."/>
            <person name="Wangchuk T."/>
            <person name="Wangdi T."/>
            <person name="Weiand M."/>
            <person name="Wilkinson J."/>
            <person name="Wilson A."/>
            <person name="Yadav S."/>
            <person name="Young G."/>
            <person name="Yu Q."/>
            <person name="Zembek L."/>
            <person name="Zhong D."/>
            <person name="Zimmer A."/>
            <person name="Zwirko Z."/>
            <person name="Jaffe D.B."/>
            <person name="Alvarez P."/>
            <person name="Brockman W."/>
            <person name="Butler J."/>
            <person name="Chin C."/>
            <person name="Gnerre S."/>
            <person name="Grabherr M."/>
            <person name="Kleber M."/>
            <person name="Mauceli E."/>
            <person name="MacCallum I."/>
        </authorList>
    </citation>
    <scope>NUCLEOTIDE SEQUENCE [LARGE SCALE GENOMIC DNA]</scope>
    <source>
        <strain evidence="2 3">TSC#14021-0224.01</strain>
    </source>
</reference>
<gene>
    <name evidence="2" type="primary">Dere\GG13446</name>
    <name evidence="2" type="ORF">Dere_GG13446</name>
</gene>
<evidence type="ECO:0000256" key="1">
    <source>
        <dbReference type="SAM" id="MobiDB-lite"/>
    </source>
</evidence>
<organism evidence="2 3">
    <name type="scientific">Drosophila erecta</name>
    <name type="common">Fruit fly</name>
    <dbReference type="NCBI Taxonomy" id="7220"/>
    <lineage>
        <taxon>Eukaryota</taxon>
        <taxon>Metazoa</taxon>
        <taxon>Ecdysozoa</taxon>
        <taxon>Arthropoda</taxon>
        <taxon>Hexapoda</taxon>
        <taxon>Insecta</taxon>
        <taxon>Pterygota</taxon>
        <taxon>Neoptera</taxon>
        <taxon>Endopterygota</taxon>
        <taxon>Diptera</taxon>
        <taxon>Brachycera</taxon>
        <taxon>Muscomorpha</taxon>
        <taxon>Ephydroidea</taxon>
        <taxon>Drosophilidae</taxon>
        <taxon>Drosophila</taxon>
        <taxon>Sophophora</taxon>
    </lineage>
</organism>
<dbReference type="Proteomes" id="UP000008711">
    <property type="component" value="Unassembled WGS sequence"/>
</dbReference>
<feature type="region of interest" description="Disordered" evidence="1">
    <location>
        <begin position="46"/>
        <end position="73"/>
    </location>
</feature>
<dbReference type="eggNOG" id="KOG3924">
    <property type="taxonomic scope" value="Eukaryota"/>
</dbReference>
<keyword evidence="3" id="KW-1185">Reference proteome</keyword>
<dbReference type="EMBL" id="CH954181">
    <property type="protein sequence ID" value="EDV48038.1"/>
    <property type="molecule type" value="Genomic_DNA"/>
</dbReference>
<dbReference type="HOGENOM" id="CLU_772893_0_0_1"/>
<feature type="compositionally biased region" description="Polar residues" evidence="1">
    <location>
        <begin position="55"/>
        <end position="73"/>
    </location>
</feature>
<feature type="compositionally biased region" description="Basic residues" evidence="1">
    <location>
        <begin position="304"/>
        <end position="315"/>
    </location>
</feature>
<evidence type="ECO:0000313" key="2">
    <source>
        <dbReference type="EMBL" id="EDV48038.1"/>
    </source>
</evidence>
<sequence>MFVVGRKIQSYDVIAADDETHWQHRVSSGFDRLVAFASTELDKTRRSIDGDTVPASISCNTSPDSGITHSSSNSDAVRTFLSTSSSSSQLELPIGSGGSSSNSLYNHHAQHNNIGGSGGSHPHQQQQQLQLQHQQQQHHLSDHMSDSSIKSSASSSLHTSSSLKTVSPVDPSAIESPPLSDVGLPRTPSPSAACVATPPLASGPTVSGDLGGIPLKYQRKSKTSSEKHYKKKFCERNWEYDCDELLAYSNSSAPPTAADAAGNGPLNLDAPNTVGGAAGPLVGKSGKSPKEKSSPHHTGLNHQQQHHHKSSKFRPKGKDWDWSMDSRSQTGELLAASNNMNINNNSTTTTSN</sequence>
<protein>
    <submittedName>
        <fullName evidence="2">GG13446</fullName>
    </submittedName>
</protein>
<name>B3P2L6_DROER</name>
<accession>B3P2L6</accession>
<dbReference type="OrthoDB" id="443402at2759"/>
<feature type="compositionally biased region" description="Low complexity" evidence="1">
    <location>
        <begin position="146"/>
        <end position="167"/>
    </location>
</feature>
<dbReference type="AlphaFoldDB" id="B3P2L6"/>
<feature type="compositionally biased region" description="Low complexity" evidence="1">
    <location>
        <begin position="337"/>
        <end position="352"/>
    </location>
</feature>
<reference evidence="2 3" key="2">
    <citation type="journal article" date="2008" name="Bioinformatics">
        <title>Assembly reconciliation.</title>
        <authorList>
            <person name="Zimin A.V."/>
            <person name="Smith D.R."/>
            <person name="Sutton G."/>
            <person name="Yorke J.A."/>
        </authorList>
    </citation>
    <scope>NUCLEOTIDE SEQUENCE [LARGE SCALE GENOMIC DNA]</scope>
    <source>
        <strain evidence="2 3">TSC#14021-0224.01</strain>
    </source>
</reference>
<feature type="region of interest" description="Disordered" evidence="1">
    <location>
        <begin position="87"/>
        <end position="212"/>
    </location>
</feature>
<dbReference type="PhylomeDB" id="B3P2L6"/>
<evidence type="ECO:0000313" key="3">
    <source>
        <dbReference type="Proteomes" id="UP000008711"/>
    </source>
</evidence>